<dbReference type="Proteomes" id="UP000078046">
    <property type="component" value="Unassembled WGS sequence"/>
</dbReference>
<keyword evidence="2" id="KW-1185">Reference proteome</keyword>
<organism evidence="1 2">
    <name type="scientific">Intoshia linei</name>
    <dbReference type="NCBI Taxonomy" id="1819745"/>
    <lineage>
        <taxon>Eukaryota</taxon>
        <taxon>Metazoa</taxon>
        <taxon>Spiralia</taxon>
        <taxon>Lophotrochozoa</taxon>
        <taxon>Mesozoa</taxon>
        <taxon>Orthonectida</taxon>
        <taxon>Rhopaluridae</taxon>
        <taxon>Intoshia</taxon>
    </lineage>
</organism>
<proteinExistence type="predicted"/>
<sequence>MQKKNSSGVVTNIQLENHLHLEIKYLKTVKQEYAKKKKIKQMVREYSKIEYSYCLNQNEDIVEEEQTKLINAVCH</sequence>
<evidence type="ECO:0000313" key="1">
    <source>
        <dbReference type="EMBL" id="OAF66769.1"/>
    </source>
</evidence>
<gene>
    <name evidence="1" type="ORF">A3Q56_05494</name>
</gene>
<comment type="caution">
    <text evidence="1">The sequence shown here is derived from an EMBL/GenBank/DDBJ whole genome shotgun (WGS) entry which is preliminary data.</text>
</comment>
<protein>
    <submittedName>
        <fullName evidence="1">Uncharacterized protein</fullName>
    </submittedName>
</protein>
<name>A0A177AXP3_9BILA</name>
<dbReference type="AlphaFoldDB" id="A0A177AXP3"/>
<accession>A0A177AXP3</accession>
<reference evidence="1 2" key="1">
    <citation type="submission" date="2016-04" db="EMBL/GenBank/DDBJ databases">
        <title>The genome of Intoshia linei affirms orthonectids as highly simplified spiralians.</title>
        <authorList>
            <person name="Mikhailov K.V."/>
            <person name="Slusarev G.S."/>
            <person name="Nikitin M.A."/>
            <person name="Logacheva M.D."/>
            <person name="Penin A."/>
            <person name="Aleoshin V."/>
            <person name="Panchin Y.V."/>
        </authorList>
    </citation>
    <scope>NUCLEOTIDE SEQUENCE [LARGE SCALE GENOMIC DNA]</scope>
    <source>
        <strain evidence="1">Intl2013</strain>
        <tissue evidence="1">Whole animal</tissue>
    </source>
</reference>
<dbReference type="EMBL" id="LWCA01000834">
    <property type="protein sequence ID" value="OAF66769.1"/>
    <property type="molecule type" value="Genomic_DNA"/>
</dbReference>
<evidence type="ECO:0000313" key="2">
    <source>
        <dbReference type="Proteomes" id="UP000078046"/>
    </source>
</evidence>